<protein>
    <recommendedName>
        <fullName evidence="12">Fucosyltransferase</fullName>
        <ecNumber evidence="12">2.4.1.-</ecNumber>
    </recommendedName>
</protein>
<evidence type="ECO:0000256" key="9">
    <source>
        <dbReference type="ARBA" id="ARBA00023034"/>
    </source>
</evidence>
<keyword evidence="5 12" id="KW-0808">Transferase</keyword>
<dbReference type="InterPro" id="IPR038577">
    <property type="entry name" value="GT10-like_C_sf"/>
</dbReference>
<keyword evidence="9 12" id="KW-0333">Golgi apparatus</keyword>
<accession>A0AAE1CXU1</accession>
<evidence type="ECO:0000256" key="12">
    <source>
        <dbReference type="RuleBase" id="RU003832"/>
    </source>
</evidence>
<keyword evidence="6 12" id="KW-0812">Transmembrane</keyword>
<evidence type="ECO:0000256" key="6">
    <source>
        <dbReference type="ARBA" id="ARBA00022692"/>
    </source>
</evidence>
<evidence type="ECO:0000256" key="4">
    <source>
        <dbReference type="ARBA" id="ARBA00022676"/>
    </source>
</evidence>
<dbReference type="Pfam" id="PF00852">
    <property type="entry name" value="Glyco_transf_10"/>
    <property type="match status" value="1"/>
</dbReference>
<proteinExistence type="inferred from homology"/>
<dbReference type="SUPFAM" id="SSF53756">
    <property type="entry name" value="UDP-Glycosyltransferase/glycogen phosphorylase"/>
    <property type="match status" value="1"/>
</dbReference>
<comment type="similarity">
    <text evidence="3 12">Belongs to the glycosyltransferase 10 family.</text>
</comment>
<comment type="caution">
    <text evidence="14">The sequence shown here is derived from an EMBL/GenBank/DDBJ whole genome shotgun (WGS) entry which is preliminary data.</text>
</comment>
<keyword evidence="4 12" id="KW-0328">Glycosyltransferase</keyword>
<evidence type="ECO:0000313" key="15">
    <source>
        <dbReference type="Proteomes" id="UP001283361"/>
    </source>
</evidence>
<feature type="domain" description="Fucosyltransferase C-terminal" evidence="13">
    <location>
        <begin position="228"/>
        <end position="408"/>
    </location>
</feature>
<evidence type="ECO:0000256" key="8">
    <source>
        <dbReference type="ARBA" id="ARBA00022989"/>
    </source>
</evidence>
<keyword evidence="8 12" id="KW-1133">Transmembrane helix</keyword>
<dbReference type="InterPro" id="IPR055270">
    <property type="entry name" value="Glyco_tran_10_C"/>
</dbReference>
<dbReference type="FunFam" id="3.40.50.11660:FF:000002">
    <property type="entry name" value="Alpha-(1,3)-fucosyltransferase"/>
    <property type="match status" value="1"/>
</dbReference>
<dbReference type="EC" id="2.4.1.-" evidence="12"/>
<keyword evidence="10 12" id="KW-0472">Membrane</keyword>
<evidence type="ECO:0000256" key="3">
    <source>
        <dbReference type="ARBA" id="ARBA00008919"/>
    </source>
</evidence>
<organism evidence="14 15">
    <name type="scientific">Elysia crispata</name>
    <name type="common">lettuce slug</name>
    <dbReference type="NCBI Taxonomy" id="231223"/>
    <lineage>
        <taxon>Eukaryota</taxon>
        <taxon>Metazoa</taxon>
        <taxon>Spiralia</taxon>
        <taxon>Lophotrochozoa</taxon>
        <taxon>Mollusca</taxon>
        <taxon>Gastropoda</taxon>
        <taxon>Heterobranchia</taxon>
        <taxon>Euthyneura</taxon>
        <taxon>Panpulmonata</taxon>
        <taxon>Sacoglossa</taxon>
        <taxon>Placobranchoidea</taxon>
        <taxon>Plakobranchidae</taxon>
        <taxon>Elysia</taxon>
    </lineage>
</organism>
<keyword evidence="11" id="KW-0325">Glycoprotein</keyword>
<evidence type="ECO:0000256" key="1">
    <source>
        <dbReference type="ARBA" id="ARBA00004323"/>
    </source>
</evidence>
<dbReference type="AlphaFoldDB" id="A0AAE1CXU1"/>
<evidence type="ECO:0000256" key="11">
    <source>
        <dbReference type="ARBA" id="ARBA00023180"/>
    </source>
</evidence>
<evidence type="ECO:0000313" key="14">
    <source>
        <dbReference type="EMBL" id="KAK3742641.1"/>
    </source>
</evidence>
<dbReference type="Gene3D" id="3.40.50.11660">
    <property type="entry name" value="Glycosyl transferase family 10, C-terminal domain"/>
    <property type="match status" value="1"/>
</dbReference>
<feature type="transmembrane region" description="Helical" evidence="12">
    <location>
        <begin position="6"/>
        <end position="24"/>
    </location>
</feature>
<comment type="pathway">
    <text evidence="2">Protein modification; protein glycosylation.</text>
</comment>
<dbReference type="GO" id="GO:0000139">
    <property type="term" value="C:Golgi membrane"/>
    <property type="evidence" value="ECO:0007669"/>
    <property type="project" value="UniProtKB-SubCell"/>
</dbReference>
<keyword evidence="15" id="KW-1185">Reference proteome</keyword>
<dbReference type="GO" id="GO:0032580">
    <property type="term" value="C:Golgi cisterna membrane"/>
    <property type="evidence" value="ECO:0007669"/>
    <property type="project" value="UniProtKB-SubCell"/>
</dbReference>
<evidence type="ECO:0000259" key="13">
    <source>
        <dbReference type="Pfam" id="PF00852"/>
    </source>
</evidence>
<evidence type="ECO:0000256" key="5">
    <source>
        <dbReference type="ARBA" id="ARBA00022679"/>
    </source>
</evidence>
<dbReference type="PANTHER" id="PTHR48438:SF1">
    <property type="entry name" value="ALPHA-(1,3)-FUCOSYLTRANSFERASE C-RELATED"/>
    <property type="match status" value="1"/>
</dbReference>
<dbReference type="Proteomes" id="UP001283361">
    <property type="component" value="Unassembled WGS sequence"/>
</dbReference>
<dbReference type="EMBL" id="JAWDGP010006345">
    <property type="protein sequence ID" value="KAK3742641.1"/>
    <property type="molecule type" value="Genomic_DNA"/>
</dbReference>
<dbReference type="InterPro" id="IPR001503">
    <property type="entry name" value="Glyco_trans_10"/>
</dbReference>
<keyword evidence="7" id="KW-0735">Signal-anchor</keyword>
<gene>
    <name evidence="14" type="ORF">RRG08_025588</name>
</gene>
<reference evidence="14" key="1">
    <citation type="journal article" date="2023" name="G3 (Bethesda)">
        <title>A reference genome for the long-term kleptoplast-retaining sea slug Elysia crispata morphotype clarki.</title>
        <authorList>
            <person name="Eastman K.E."/>
            <person name="Pendleton A.L."/>
            <person name="Shaikh M.A."/>
            <person name="Suttiyut T."/>
            <person name="Ogas R."/>
            <person name="Tomko P."/>
            <person name="Gavelis G."/>
            <person name="Widhalm J.R."/>
            <person name="Wisecaver J.H."/>
        </authorList>
    </citation>
    <scope>NUCLEOTIDE SEQUENCE</scope>
    <source>
        <strain evidence="14">ECLA1</strain>
    </source>
</reference>
<evidence type="ECO:0000256" key="7">
    <source>
        <dbReference type="ARBA" id="ARBA00022968"/>
    </source>
</evidence>
<comment type="subcellular location">
    <subcellularLocation>
        <location evidence="1">Golgi apparatus membrane</location>
        <topology evidence="1">Single-pass type II membrane protein</topology>
    </subcellularLocation>
    <subcellularLocation>
        <location evidence="12">Golgi apparatus</location>
        <location evidence="12">Golgi stack membrane</location>
        <topology evidence="12">Single-pass type II membrane protein</topology>
    </subcellularLocation>
</comment>
<evidence type="ECO:0000256" key="2">
    <source>
        <dbReference type="ARBA" id="ARBA00004922"/>
    </source>
</evidence>
<sequence length="421" mass="49440">MGLNRVVYCLLVIITVLCYAPYVLHLMRVRKPQPHTTGVEQTSELMKISDSDPRNWSTLGYWTNAFGRIVSNNVKTNIKGIESLFIKKEVLHNQKVSFHSMAITHLQSGEKNIMFWNPGKAARSPLDFRDCEYSACAMTTTLRKADVLWLDVNSLKSEALPPRPPNQIWLFGSRDPPDLPMFEHLDRQDLNNQVNWTWYLLRGSTWQARYGHLQERPLPRKQYNEIFHRKSHDVAWFVSQCDRPSRRMEYVKRMRTQVGVHIYGLCGNFTCGSSGYHMGNKREECLNLLSRNYKFYLAFENSFCKDYVTEKFFNLFNDVDTIPVVRGGFQYHKFFPAGIYIDAADFPSPESLGAYLRELARDEQRYVRLLKRKNRFTRAEKPVRIACELCKAAHLREPRQVYTNLYRWLRAPGNCWRPRDL</sequence>
<dbReference type="GO" id="GO:0008417">
    <property type="term" value="F:fucosyltransferase activity"/>
    <property type="evidence" value="ECO:0007669"/>
    <property type="project" value="InterPro"/>
</dbReference>
<dbReference type="PANTHER" id="PTHR48438">
    <property type="entry name" value="ALPHA-(1,3)-FUCOSYLTRANSFERASE C-RELATED"/>
    <property type="match status" value="1"/>
</dbReference>
<name>A0AAE1CXU1_9GAST</name>
<evidence type="ECO:0000256" key="10">
    <source>
        <dbReference type="ARBA" id="ARBA00023136"/>
    </source>
</evidence>